<reference evidence="2" key="1">
    <citation type="submission" date="2010-12" db="EMBL/GenBank/DDBJ databases">
        <title>Complete sequence of Bacillus cellulosilyticus DSM 2522.</title>
        <authorList>
            <consortium name="US DOE Joint Genome Institute"/>
            <person name="Lucas S."/>
            <person name="Copeland A."/>
            <person name="Lapidus A."/>
            <person name="Cheng J.-F."/>
            <person name="Bruce D."/>
            <person name="Goodwin L."/>
            <person name="Pitluck S."/>
            <person name="Chertkov O."/>
            <person name="Detter J.C."/>
            <person name="Han C."/>
            <person name="Tapia R."/>
            <person name="Land M."/>
            <person name="Hauser L."/>
            <person name="Jeffries C."/>
            <person name="Kyrpides N."/>
            <person name="Ivanova N."/>
            <person name="Mikhailova N."/>
            <person name="Brumm P."/>
            <person name="Mead D."/>
            <person name="Woyke T."/>
        </authorList>
    </citation>
    <scope>NUCLEOTIDE SEQUENCE [LARGE SCALE GENOMIC DNA]</scope>
    <source>
        <strain evidence="2">DSM 2522</strain>
    </source>
</reference>
<dbReference type="eggNOG" id="COG2520">
    <property type="taxonomic scope" value="Bacteria"/>
</dbReference>
<dbReference type="Pfam" id="PF05050">
    <property type="entry name" value="Methyltransf_21"/>
    <property type="match status" value="1"/>
</dbReference>
<protein>
    <submittedName>
        <fullName evidence="2">Methyltransferase FkbM family</fullName>
    </submittedName>
</protein>
<sequence length="395" mass="45203">MKKSRNYTQKVIIDIFKDLVHSKIMLYGGGEHTITLLRLLEKNHVCIDNIIGIIDKNTEITKIKNIKCYPPEKLSEITQNVDKIIVSSFHYQEEIINKLNELNLLNKAVKLYDKTENKCFYWVVNKEVILNINDIPKTPISREIAIKDCSFQINLYLRDDLQRKIFNNGYYEIMESNFIINNYKNSKIVFDIGSNVGYYTLLLSKTLREKGTVYSIEASTDNIKLLQKNLVLNDVKNVIVMNNAVGTEKGTLKLYNNSEENWGQKSLIKSLNELNKFEIVQVDSLDNIIRSLGLSSVDLIKCDIDGGEYNAFKGASNLLSKAKAPDILFEVNHHNLNQMGLDSNNLVSLINSYDYSVYTFSKEGDLIPLQECETLDTKCNLFATKKGIDSFVFSR</sequence>
<dbReference type="NCBIfam" id="TIGR01444">
    <property type="entry name" value="fkbM_fam"/>
    <property type="match status" value="1"/>
</dbReference>
<dbReference type="RefSeq" id="WP_013490187.1">
    <property type="nucleotide sequence ID" value="NC_014829.1"/>
</dbReference>
<dbReference type="EMBL" id="CP002394">
    <property type="protein sequence ID" value="ADU31856.1"/>
    <property type="molecule type" value="Genomic_DNA"/>
</dbReference>
<dbReference type="InterPro" id="IPR052514">
    <property type="entry name" value="SAM-dependent_MTase"/>
</dbReference>
<gene>
    <name evidence="2" type="ordered locus">Bcell_3615</name>
</gene>
<dbReference type="Gene3D" id="3.40.50.720">
    <property type="entry name" value="NAD(P)-binding Rossmann-like Domain"/>
    <property type="match status" value="1"/>
</dbReference>
<proteinExistence type="predicted"/>
<dbReference type="AlphaFoldDB" id="E6TS87"/>
<dbReference type="OrthoDB" id="5329963at2"/>
<keyword evidence="2" id="KW-0808">Transferase</keyword>
<organism evidence="2 3">
    <name type="scientific">Evansella cellulosilytica (strain ATCC 21833 / DSM 2522 / FERM P-1141 / JCM 9156 / N-4)</name>
    <name type="common">Bacillus cellulosilyticus</name>
    <dbReference type="NCBI Taxonomy" id="649639"/>
    <lineage>
        <taxon>Bacteria</taxon>
        <taxon>Bacillati</taxon>
        <taxon>Bacillota</taxon>
        <taxon>Bacilli</taxon>
        <taxon>Bacillales</taxon>
        <taxon>Bacillaceae</taxon>
        <taxon>Evansella</taxon>
    </lineage>
</organism>
<feature type="domain" description="Methyltransferase FkbM" evidence="1">
    <location>
        <begin position="191"/>
        <end position="356"/>
    </location>
</feature>
<keyword evidence="2" id="KW-0489">Methyltransferase</keyword>
<dbReference type="HOGENOM" id="CLU_707428_0_0_9"/>
<dbReference type="STRING" id="649639.Bcell_3615"/>
<evidence type="ECO:0000259" key="1">
    <source>
        <dbReference type="Pfam" id="PF05050"/>
    </source>
</evidence>
<dbReference type="InterPro" id="IPR006342">
    <property type="entry name" value="FkbM_mtfrase"/>
</dbReference>
<keyword evidence="3" id="KW-1185">Reference proteome</keyword>
<dbReference type="GO" id="GO:0032259">
    <property type="term" value="P:methylation"/>
    <property type="evidence" value="ECO:0007669"/>
    <property type="project" value="UniProtKB-KW"/>
</dbReference>
<evidence type="ECO:0000313" key="3">
    <source>
        <dbReference type="Proteomes" id="UP000001401"/>
    </source>
</evidence>
<dbReference type="InterPro" id="IPR029063">
    <property type="entry name" value="SAM-dependent_MTases_sf"/>
</dbReference>
<name>E6TS87_EVAC2</name>
<dbReference type="KEGG" id="bco:Bcell_3615"/>
<dbReference type="PANTHER" id="PTHR34203">
    <property type="entry name" value="METHYLTRANSFERASE, FKBM FAMILY PROTEIN"/>
    <property type="match status" value="1"/>
</dbReference>
<accession>E6TS87</accession>
<dbReference type="Gene3D" id="3.40.50.150">
    <property type="entry name" value="Vaccinia Virus protein VP39"/>
    <property type="match status" value="1"/>
</dbReference>
<evidence type="ECO:0000313" key="2">
    <source>
        <dbReference type="EMBL" id="ADU31856.1"/>
    </source>
</evidence>
<dbReference type="PANTHER" id="PTHR34203:SF15">
    <property type="entry name" value="SLL1173 PROTEIN"/>
    <property type="match status" value="1"/>
</dbReference>
<dbReference type="SUPFAM" id="SSF53335">
    <property type="entry name" value="S-adenosyl-L-methionine-dependent methyltransferases"/>
    <property type="match status" value="1"/>
</dbReference>
<dbReference type="GO" id="GO:0008168">
    <property type="term" value="F:methyltransferase activity"/>
    <property type="evidence" value="ECO:0007669"/>
    <property type="project" value="UniProtKB-KW"/>
</dbReference>
<dbReference type="Proteomes" id="UP000001401">
    <property type="component" value="Chromosome"/>
</dbReference>